<feature type="signal peptide" evidence="4">
    <location>
        <begin position="1"/>
        <end position="18"/>
    </location>
</feature>
<protein>
    <submittedName>
        <fullName evidence="6">EF-hand domain-containing protein</fullName>
    </submittedName>
</protein>
<dbReference type="InterPro" id="IPR011992">
    <property type="entry name" value="EF-hand-dom_pair"/>
</dbReference>
<dbReference type="PANTHER" id="PTHR23104:SF4">
    <property type="entry name" value="EF-HAND DOMAIN-CONTAINING PROTEIN"/>
    <property type="match status" value="1"/>
</dbReference>
<dbReference type="SUPFAM" id="SSF47473">
    <property type="entry name" value="EF-hand"/>
    <property type="match status" value="1"/>
</dbReference>
<feature type="domain" description="EF-hand" evidence="5">
    <location>
        <begin position="49"/>
        <end position="84"/>
    </location>
</feature>
<dbReference type="InterPro" id="IPR052110">
    <property type="entry name" value="MCFD2-like"/>
</dbReference>
<dbReference type="InterPro" id="IPR002048">
    <property type="entry name" value="EF_hand_dom"/>
</dbReference>
<reference evidence="6" key="2">
    <citation type="submission" date="2022-06" db="UniProtKB">
        <authorList>
            <consortium name="EnsemblMetazoa"/>
        </authorList>
    </citation>
    <scope>IDENTIFICATION</scope>
    <source>
        <strain evidence="6">DF5081</strain>
    </source>
</reference>
<evidence type="ECO:0000256" key="1">
    <source>
        <dbReference type="ARBA" id="ARBA00022729"/>
    </source>
</evidence>
<dbReference type="PROSITE" id="PS00018">
    <property type="entry name" value="EF_HAND_1"/>
    <property type="match status" value="1"/>
</dbReference>
<keyword evidence="7" id="KW-1185">Reference proteome</keyword>
<evidence type="ECO:0000313" key="7">
    <source>
        <dbReference type="Proteomes" id="UP000005237"/>
    </source>
</evidence>
<dbReference type="InterPro" id="IPR018247">
    <property type="entry name" value="EF_Hand_1_Ca_BS"/>
</dbReference>
<dbReference type="GO" id="GO:0005509">
    <property type="term" value="F:calcium ion binding"/>
    <property type="evidence" value="ECO:0007669"/>
    <property type="project" value="InterPro"/>
</dbReference>
<reference evidence="7" key="1">
    <citation type="submission" date="2010-08" db="EMBL/GenBank/DDBJ databases">
        <authorList>
            <consortium name="Caenorhabditis japonica Sequencing Consortium"/>
            <person name="Wilson R.K."/>
        </authorList>
    </citation>
    <scope>NUCLEOTIDE SEQUENCE [LARGE SCALE GENOMIC DNA]</scope>
    <source>
        <strain evidence="7">DF5081</strain>
    </source>
</reference>
<accession>A0A8R1IC46</accession>
<keyword evidence="1 4" id="KW-0732">Signal</keyword>
<evidence type="ECO:0000256" key="4">
    <source>
        <dbReference type="SAM" id="SignalP"/>
    </source>
</evidence>
<proteinExistence type="predicted"/>
<keyword evidence="2" id="KW-0677">Repeat</keyword>
<evidence type="ECO:0000313" key="6">
    <source>
        <dbReference type="EnsemblMetazoa" id="CJA20576.1"/>
    </source>
</evidence>
<organism evidence="6 7">
    <name type="scientific">Caenorhabditis japonica</name>
    <dbReference type="NCBI Taxonomy" id="281687"/>
    <lineage>
        <taxon>Eukaryota</taxon>
        <taxon>Metazoa</taxon>
        <taxon>Ecdysozoa</taxon>
        <taxon>Nematoda</taxon>
        <taxon>Chromadorea</taxon>
        <taxon>Rhabditida</taxon>
        <taxon>Rhabditina</taxon>
        <taxon>Rhabditomorpha</taxon>
        <taxon>Rhabditoidea</taxon>
        <taxon>Rhabditidae</taxon>
        <taxon>Peloderinae</taxon>
        <taxon>Caenorhabditis</taxon>
    </lineage>
</organism>
<evidence type="ECO:0000259" key="5">
    <source>
        <dbReference type="PROSITE" id="PS50222"/>
    </source>
</evidence>
<name>A0A8R1IC46_CAEJA</name>
<dbReference type="EnsemblMetazoa" id="CJA20576.1">
    <property type="protein sequence ID" value="CJA20576.1"/>
    <property type="gene ID" value="WBGene00176148"/>
</dbReference>
<dbReference type="PANTHER" id="PTHR23104">
    <property type="entry name" value="MULTIPLE COAGULATION FACTOR DEFICIENCY PROTEIN 2 NEURAL STEM CELL DERIVED NEURONAL SURVIVAL PROTEIN"/>
    <property type="match status" value="1"/>
</dbReference>
<sequence>MFRQIVFMMTSMSILVVAEIHGFGTEDSMSIEHLQEHYKNKVTMEKHNTPEDRKFYYFKLGDTNKDQFLDGTELLKMISDHAHDIDEPGKVSITDAEMVEVQVDKALRYGRIWERV</sequence>
<dbReference type="Proteomes" id="UP000005237">
    <property type="component" value="Unassembled WGS sequence"/>
</dbReference>
<feature type="chain" id="PRO_5035931906" evidence="4">
    <location>
        <begin position="19"/>
        <end position="116"/>
    </location>
</feature>
<dbReference type="Gene3D" id="1.10.238.10">
    <property type="entry name" value="EF-hand"/>
    <property type="match status" value="1"/>
</dbReference>
<evidence type="ECO:0000256" key="2">
    <source>
        <dbReference type="ARBA" id="ARBA00022737"/>
    </source>
</evidence>
<evidence type="ECO:0000256" key="3">
    <source>
        <dbReference type="ARBA" id="ARBA00022837"/>
    </source>
</evidence>
<dbReference type="AlphaFoldDB" id="A0A8R1IC46"/>
<keyword evidence="3" id="KW-0106">Calcium</keyword>
<dbReference type="PROSITE" id="PS50222">
    <property type="entry name" value="EF_HAND_2"/>
    <property type="match status" value="1"/>
</dbReference>